<dbReference type="EMBL" id="VSRR010002574">
    <property type="protein sequence ID" value="MPC32149.1"/>
    <property type="molecule type" value="Genomic_DNA"/>
</dbReference>
<dbReference type="Proteomes" id="UP000324222">
    <property type="component" value="Unassembled WGS sequence"/>
</dbReference>
<comment type="caution">
    <text evidence="1">The sequence shown here is derived from an EMBL/GenBank/DDBJ whole genome shotgun (WGS) entry which is preliminary data.</text>
</comment>
<keyword evidence="2" id="KW-1185">Reference proteome</keyword>
<organism evidence="1 2">
    <name type="scientific">Portunus trituberculatus</name>
    <name type="common">Swimming crab</name>
    <name type="synonym">Neptunus trituberculatus</name>
    <dbReference type="NCBI Taxonomy" id="210409"/>
    <lineage>
        <taxon>Eukaryota</taxon>
        <taxon>Metazoa</taxon>
        <taxon>Ecdysozoa</taxon>
        <taxon>Arthropoda</taxon>
        <taxon>Crustacea</taxon>
        <taxon>Multicrustacea</taxon>
        <taxon>Malacostraca</taxon>
        <taxon>Eumalacostraca</taxon>
        <taxon>Eucarida</taxon>
        <taxon>Decapoda</taxon>
        <taxon>Pleocyemata</taxon>
        <taxon>Brachyura</taxon>
        <taxon>Eubrachyura</taxon>
        <taxon>Portunoidea</taxon>
        <taxon>Portunidae</taxon>
        <taxon>Portuninae</taxon>
        <taxon>Portunus</taxon>
    </lineage>
</organism>
<reference evidence="1 2" key="1">
    <citation type="submission" date="2019-05" db="EMBL/GenBank/DDBJ databases">
        <title>Another draft genome of Portunus trituberculatus and its Hox gene families provides insights of decapod evolution.</title>
        <authorList>
            <person name="Jeong J.-H."/>
            <person name="Song I."/>
            <person name="Kim S."/>
            <person name="Choi T."/>
            <person name="Kim D."/>
            <person name="Ryu S."/>
            <person name="Kim W."/>
        </authorList>
    </citation>
    <scope>NUCLEOTIDE SEQUENCE [LARGE SCALE GENOMIC DNA]</scope>
    <source>
        <tissue evidence="1">Muscle</tissue>
    </source>
</reference>
<evidence type="ECO:0000313" key="1">
    <source>
        <dbReference type="EMBL" id="MPC32149.1"/>
    </source>
</evidence>
<evidence type="ECO:0000313" key="2">
    <source>
        <dbReference type="Proteomes" id="UP000324222"/>
    </source>
</evidence>
<name>A0A5B7EFZ3_PORTR</name>
<gene>
    <name evidence="1" type="ORF">E2C01_025453</name>
</gene>
<accession>A0A5B7EFZ3</accession>
<sequence length="10" mass="1154">MPPPRQDCPN</sequence>
<proteinExistence type="predicted"/>
<protein>
    <submittedName>
        <fullName evidence="1">Uncharacterized protein</fullName>
    </submittedName>
</protein>